<dbReference type="EMBL" id="VBPA01000008">
    <property type="protein sequence ID" value="TMQ73349.1"/>
    <property type="molecule type" value="Genomic_DNA"/>
</dbReference>
<dbReference type="AlphaFoldDB" id="A0A538UCA1"/>
<dbReference type="InterPro" id="IPR051533">
    <property type="entry name" value="WaaL-like"/>
</dbReference>
<comment type="caution">
    <text evidence="2">The sequence shown here is derived from an EMBL/GenBank/DDBJ whole genome shotgun (WGS) entry which is preliminary data.</text>
</comment>
<name>A0A538UCA1_UNCEI</name>
<evidence type="ECO:0000313" key="2">
    <source>
        <dbReference type="EMBL" id="TMQ73349.1"/>
    </source>
</evidence>
<feature type="transmembrane region" description="Helical" evidence="1">
    <location>
        <begin position="243"/>
        <end position="260"/>
    </location>
</feature>
<sequence length="472" mass="51666">MSVRAQNESWFPDAVSWGILSCVIAAGLLGNWFIAAGVLALLVINCARPLDFVVGYVMVTGATVFANYQGTEGTLTRQLTPVSVGIVAVLLFYVLAKGHDTFSMPFTTLTWPLVAYLFLSLVNVARGIVAGYPGKFILLELFPILQLGTAFLFANVFDARRDLKTVIFLLAVIAYGSAAYGYETFAELGTHITGVYFEVIPGMAALLFVNLALRSKSLSTSFVWLVLSLPLFLHQFLSFGRGIWLGNLAGFVSSILIFAVGRGRAAWVRGGLILGTFVAAGLLGAFVLAVVYGRSDILLEAGTRFASIGKTELKVDSRANVSRLIEYVHVAGDIRKAPWFGHGLGYAFYVHSRLITEITRLQYWVHENYLLVWLKQGLIGLATFIVMLASAFWMGVRSSRRHQEPEEAAWLAAASAATALMTVFALTDFPFDTVQPMFVVSLFWGGTMAITNRGFLRIRWSNRVPALEPRGA</sequence>
<dbReference type="GO" id="GO:0016874">
    <property type="term" value="F:ligase activity"/>
    <property type="evidence" value="ECO:0007669"/>
    <property type="project" value="UniProtKB-KW"/>
</dbReference>
<keyword evidence="1" id="KW-0812">Transmembrane</keyword>
<protein>
    <submittedName>
        <fullName evidence="2">O-antigen ligase family protein</fullName>
    </submittedName>
</protein>
<feature type="transmembrane region" description="Helical" evidence="1">
    <location>
        <begin position="220"/>
        <end position="237"/>
    </location>
</feature>
<reference evidence="2 3" key="1">
    <citation type="journal article" date="2019" name="Nat. Microbiol.">
        <title>Mediterranean grassland soil C-N compound turnover is dependent on rainfall and depth, and is mediated by genomically divergent microorganisms.</title>
        <authorList>
            <person name="Diamond S."/>
            <person name="Andeer P.F."/>
            <person name="Li Z."/>
            <person name="Crits-Christoph A."/>
            <person name="Burstein D."/>
            <person name="Anantharaman K."/>
            <person name="Lane K.R."/>
            <person name="Thomas B.C."/>
            <person name="Pan C."/>
            <person name="Northen T.R."/>
            <person name="Banfield J.F."/>
        </authorList>
    </citation>
    <scope>NUCLEOTIDE SEQUENCE [LARGE SCALE GENOMIC DNA]</scope>
    <source>
        <strain evidence="2">WS_10</strain>
    </source>
</reference>
<dbReference type="PANTHER" id="PTHR37422:SF13">
    <property type="entry name" value="LIPOPOLYSACCHARIDE BIOSYNTHESIS PROTEIN PA4999-RELATED"/>
    <property type="match status" value="1"/>
</dbReference>
<accession>A0A538UCA1</accession>
<gene>
    <name evidence="2" type="ORF">E6K80_00305</name>
</gene>
<feature type="transmembrane region" description="Helical" evidence="1">
    <location>
        <begin position="433"/>
        <end position="451"/>
    </location>
</feature>
<feature type="transmembrane region" description="Helical" evidence="1">
    <location>
        <begin position="166"/>
        <end position="182"/>
    </location>
</feature>
<feature type="transmembrane region" description="Helical" evidence="1">
    <location>
        <begin position="377"/>
        <end position="396"/>
    </location>
</feature>
<organism evidence="2 3">
    <name type="scientific">Eiseniibacteriota bacterium</name>
    <dbReference type="NCBI Taxonomy" id="2212470"/>
    <lineage>
        <taxon>Bacteria</taxon>
        <taxon>Candidatus Eiseniibacteriota</taxon>
    </lineage>
</organism>
<evidence type="ECO:0000313" key="3">
    <source>
        <dbReference type="Proteomes" id="UP000319836"/>
    </source>
</evidence>
<feature type="transmembrane region" description="Helical" evidence="1">
    <location>
        <begin position="136"/>
        <end position="154"/>
    </location>
</feature>
<dbReference type="PANTHER" id="PTHR37422">
    <property type="entry name" value="TEICHURONIC ACID BIOSYNTHESIS PROTEIN TUAE"/>
    <property type="match status" value="1"/>
</dbReference>
<feature type="transmembrane region" description="Helical" evidence="1">
    <location>
        <begin position="408"/>
        <end position="427"/>
    </location>
</feature>
<feature type="transmembrane region" description="Helical" evidence="1">
    <location>
        <begin position="194"/>
        <end position="213"/>
    </location>
</feature>
<feature type="transmembrane region" description="Helical" evidence="1">
    <location>
        <begin position="272"/>
        <end position="292"/>
    </location>
</feature>
<feature type="transmembrane region" description="Helical" evidence="1">
    <location>
        <begin position="17"/>
        <end position="43"/>
    </location>
</feature>
<feature type="transmembrane region" description="Helical" evidence="1">
    <location>
        <begin position="50"/>
        <end position="68"/>
    </location>
</feature>
<dbReference type="Proteomes" id="UP000319836">
    <property type="component" value="Unassembled WGS sequence"/>
</dbReference>
<keyword evidence="1" id="KW-0472">Membrane</keyword>
<keyword evidence="2" id="KW-0436">Ligase</keyword>
<proteinExistence type="predicted"/>
<evidence type="ECO:0000256" key="1">
    <source>
        <dbReference type="SAM" id="Phobius"/>
    </source>
</evidence>
<keyword evidence="1" id="KW-1133">Transmembrane helix</keyword>
<feature type="transmembrane region" description="Helical" evidence="1">
    <location>
        <begin position="80"/>
        <end position="96"/>
    </location>
</feature>
<feature type="transmembrane region" description="Helical" evidence="1">
    <location>
        <begin position="108"/>
        <end position="130"/>
    </location>
</feature>